<dbReference type="Gene3D" id="1.10.10.2840">
    <property type="entry name" value="PucR C-terminal helix-turn-helix domain"/>
    <property type="match status" value="1"/>
</dbReference>
<dbReference type="PANTHER" id="PTHR33744:SF1">
    <property type="entry name" value="DNA-BINDING TRANSCRIPTIONAL ACTIVATOR ADER"/>
    <property type="match status" value="1"/>
</dbReference>
<dbReference type="AlphaFoldDB" id="A0A143QMA7"/>
<keyword evidence="4" id="KW-1185">Reference proteome</keyword>
<protein>
    <submittedName>
        <fullName evidence="3">Uncharacterized protein</fullName>
    </submittedName>
</protein>
<evidence type="ECO:0000313" key="4">
    <source>
        <dbReference type="Proteomes" id="UP000076038"/>
    </source>
</evidence>
<evidence type="ECO:0000259" key="1">
    <source>
        <dbReference type="Pfam" id="PF13556"/>
    </source>
</evidence>
<proteinExistence type="predicted"/>
<dbReference type="InterPro" id="IPR042070">
    <property type="entry name" value="PucR_C-HTH_sf"/>
</dbReference>
<name>A0A143QMA7_RHOFA</name>
<evidence type="ECO:0000313" key="3">
    <source>
        <dbReference type="EMBL" id="AMY24295.1"/>
    </source>
</evidence>
<dbReference type="Pfam" id="PF13556">
    <property type="entry name" value="HTH_30"/>
    <property type="match status" value="1"/>
</dbReference>
<sequence length="400" mass="43681">MYPARVAVVAKIESDLGPVVASAVHAIRDAIPVYRSLQGAQLADVEAIAYWSLRRLMALWAHGDRTIDDRDHKRFRAIGSARAADGRPLADVLRAYRVASSVFVRHVTTEYLEVLDPPDIAELGLGVLDAIDAISEEIIGAYVIAREQLTSNRAQAHAALLDDLLAARHNSPGTVSDRTRELDLKLPTHPNLLVVQSTDPGRPMSDDTVESLVLAMGLVPPDRTTTADQRTHLCTRREQRAIALLPPSIHRAEVDLACRDLRLRGCLVERSTVTGISSSWRLASEALETAPDHAFDGRALLDQGDGQLLALLTARPTADTSEVMRSVLGPLTEAANEHILQGLSAFISTGTATAAATRLQVHPQTLRYRLRRAQELTGRDPRSAWHRLALDTAIQLRQLG</sequence>
<dbReference type="Proteomes" id="UP000076038">
    <property type="component" value="Chromosome"/>
</dbReference>
<dbReference type="EMBL" id="CP015220">
    <property type="protein sequence ID" value="AMY24295.1"/>
    <property type="molecule type" value="Genomic_DNA"/>
</dbReference>
<dbReference type="InterPro" id="IPR025736">
    <property type="entry name" value="PucR_C-HTH_dom"/>
</dbReference>
<reference evidence="3 4" key="1">
    <citation type="journal article" date="2016" name="Genome Announc.">
        <title>Complete Genome and Plasmid Sequences for Rhodococcus fascians D188 and Draft Sequences for Rhodococcus Isolates PBTS 1 and PBTS 2.</title>
        <authorList>
            <person name="Stamler R.A."/>
            <person name="Vereecke D."/>
            <person name="Zhang Y."/>
            <person name="Schilkey F."/>
            <person name="Devitt N."/>
            <person name="Randall J.J."/>
        </authorList>
    </citation>
    <scope>NUCLEOTIDE SEQUENCE [LARGE SCALE GENOMIC DNA]</scope>
    <source>
        <strain evidence="3 4">PBTS2</strain>
    </source>
</reference>
<dbReference type="InterPro" id="IPR025751">
    <property type="entry name" value="RsbRD_N_dom"/>
</dbReference>
<dbReference type="Pfam" id="PF14361">
    <property type="entry name" value="RsbRD_N"/>
    <property type="match status" value="1"/>
</dbReference>
<dbReference type="PANTHER" id="PTHR33744">
    <property type="entry name" value="CARBOHYDRATE DIACID REGULATOR"/>
    <property type="match status" value="1"/>
</dbReference>
<dbReference type="InterPro" id="IPR051448">
    <property type="entry name" value="CdaR-like_regulators"/>
</dbReference>
<reference evidence="4" key="2">
    <citation type="submission" date="2016-04" db="EMBL/GenBank/DDBJ databases">
        <title>Complete Genome and Plasmid Sequences for Rhodococcus fascians D188 and Draft Sequences for Rhodococcus spp. Isolates PBTS 1 and PBTS 2.</title>
        <authorList>
            <person name="Stamer R."/>
            <person name="Vereecke D."/>
            <person name="Zhang Y."/>
            <person name="Schilkey F."/>
            <person name="Devitt N."/>
            <person name="Randall J."/>
        </authorList>
    </citation>
    <scope>NUCLEOTIDE SEQUENCE [LARGE SCALE GENOMIC DNA]</scope>
    <source>
        <strain evidence="4">PBTS2</strain>
    </source>
</reference>
<organism evidence="3 4">
    <name type="scientific">Rhodococcoides fascians</name>
    <name type="common">Rhodococcus fascians</name>
    <dbReference type="NCBI Taxonomy" id="1828"/>
    <lineage>
        <taxon>Bacteria</taxon>
        <taxon>Bacillati</taxon>
        <taxon>Actinomycetota</taxon>
        <taxon>Actinomycetes</taxon>
        <taxon>Mycobacteriales</taxon>
        <taxon>Nocardiaceae</taxon>
        <taxon>Rhodococcoides</taxon>
    </lineage>
</organism>
<dbReference type="PATRIC" id="fig|1653479.3.peg.3040"/>
<accession>A0A143QMA7</accession>
<feature type="domain" description="PucR C-terminal helix-turn-helix" evidence="1">
    <location>
        <begin position="343"/>
        <end position="395"/>
    </location>
</feature>
<evidence type="ECO:0000259" key="2">
    <source>
        <dbReference type="Pfam" id="PF14361"/>
    </source>
</evidence>
<dbReference type="KEGG" id="rhs:A3Q41_03004"/>
<gene>
    <name evidence="3" type="ORF">A3Q41_03004</name>
</gene>
<feature type="domain" description="RsbT co-antagonist protein RsbRD N-terminal" evidence="2">
    <location>
        <begin position="19"/>
        <end position="156"/>
    </location>
</feature>